<evidence type="ECO:0000313" key="6">
    <source>
        <dbReference type="Proteomes" id="UP001177140"/>
    </source>
</evidence>
<keyword evidence="6" id="KW-1185">Reference proteome</keyword>
<gene>
    <name evidence="5" type="ORF">MKW94_011982</name>
</gene>
<keyword evidence="3" id="KW-0472">Membrane</keyword>
<sequence length="229" mass="26074">MQRSTKDYKMRYPNEFFLQRLDFLLSLFNFSWSYELHVWRANRQTIDGSFTSMGRFHHVKLGSSVPPMSLLIIITLFLLIHTSQGSPTPKRYLKTLQRHNAARAAVGVPHLEWNKTIAAYARRWARKRKADCRPLHSTGGYYGENLALGPWGGPFPVEDAVNMWVSEKQYYDHGSNSCYAPPNQSCGHYTAIVCRRTTHVGCAKTVCRNGGIFIICDYGPPGKLGEPPY</sequence>
<dbReference type="CDD" id="cd05381">
    <property type="entry name" value="CAP_PR-1"/>
    <property type="match status" value="1"/>
</dbReference>
<accession>A0AA42AW89</accession>
<name>A0AA42AW89_PAPNU</name>
<comment type="caution">
    <text evidence="5">The sequence shown here is derived from an EMBL/GenBank/DDBJ whole genome shotgun (WGS) entry which is preliminary data.</text>
</comment>
<dbReference type="Pfam" id="PF00188">
    <property type="entry name" value="CAP"/>
    <property type="match status" value="1"/>
</dbReference>
<dbReference type="AlphaFoldDB" id="A0AA42AW89"/>
<dbReference type="EMBL" id="JAJJMA010240313">
    <property type="protein sequence ID" value="MCL7042868.1"/>
    <property type="molecule type" value="Genomic_DNA"/>
</dbReference>
<comment type="function">
    <text evidence="1">Probably involved in the defense reaction of plants against pathogens.</text>
</comment>
<dbReference type="InterPro" id="IPR002413">
    <property type="entry name" value="V5_allergen-like"/>
</dbReference>
<dbReference type="InterPro" id="IPR014044">
    <property type="entry name" value="CAP_dom"/>
</dbReference>
<evidence type="ECO:0000256" key="3">
    <source>
        <dbReference type="SAM" id="Phobius"/>
    </source>
</evidence>
<dbReference type="InterPro" id="IPR035940">
    <property type="entry name" value="CAP_sf"/>
</dbReference>
<evidence type="ECO:0000256" key="1">
    <source>
        <dbReference type="ARBA" id="ARBA00003143"/>
    </source>
</evidence>
<dbReference type="PRINTS" id="PR00837">
    <property type="entry name" value="V5TPXLIKE"/>
</dbReference>
<dbReference type="Proteomes" id="UP001177140">
    <property type="component" value="Unassembled WGS sequence"/>
</dbReference>
<dbReference type="InterPro" id="IPR001283">
    <property type="entry name" value="CRISP-related"/>
</dbReference>
<feature type="domain" description="SCP" evidence="4">
    <location>
        <begin position="90"/>
        <end position="225"/>
    </location>
</feature>
<keyword evidence="3" id="KW-0812">Transmembrane</keyword>
<proteinExistence type="predicted"/>
<dbReference type="FunFam" id="3.40.33.10:FF:000004">
    <property type="entry name" value="CAP, cysteine-rich secretory protein, antigen 5"/>
    <property type="match status" value="1"/>
</dbReference>
<evidence type="ECO:0000256" key="2">
    <source>
        <dbReference type="ARBA" id="ARBA00023265"/>
    </source>
</evidence>
<reference evidence="5" key="1">
    <citation type="submission" date="2022-03" db="EMBL/GenBank/DDBJ databases">
        <title>A functionally conserved STORR gene fusion in Papaver species that diverged 16.8 million years ago.</title>
        <authorList>
            <person name="Catania T."/>
        </authorList>
    </citation>
    <scope>NUCLEOTIDE SEQUENCE</scope>
    <source>
        <strain evidence="5">S-191538</strain>
    </source>
</reference>
<dbReference type="PANTHER" id="PTHR10334">
    <property type="entry name" value="CYSTEINE-RICH SECRETORY PROTEIN-RELATED"/>
    <property type="match status" value="1"/>
</dbReference>
<dbReference type="Gene3D" id="3.40.33.10">
    <property type="entry name" value="CAP"/>
    <property type="match status" value="1"/>
</dbReference>
<evidence type="ECO:0000313" key="5">
    <source>
        <dbReference type="EMBL" id="MCL7042868.1"/>
    </source>
</evidence>
<dbReference type="PRINTS" id="PR00838">
    <property type="entry name" value="V5ALLERGEN"/>
</dbReference>
<organism evidence="5 6">
    <name type="scientific">Papaver nudicaule</name>
    <name type="common">Iceland poppy</name>
    <dbReference type="NCBI Taxonomy" id="74823"/>
    <lineage>
        <taxon>Eukaryota</taxon>
        <taxon>Viridiplantae</taxon>
        <taxon>Streptophyta</taxon>
        <taxon>Embryophyta</taxon>
        <taxon>Tracheophyta</taxon>
        <taxon>Spermatophyta</taxon>
        <taxon>Magnoliopsida</taxon>
        <taxon>Ranunculales</taxon>
        <taxon>Papaveraceae</taxon>
        <taxon>Papaveroideae</taxon>
        <taxon>Papaver</taxon>
    </lineage>
</organism>
<dbReference type="SUPFAM" id="SSF55797">
    <property type="entry name" value="PR-1-like"/>
    <property type="match status" value="1"/>
</dbReference>
<protein>
    <recommendedName>
        <fullName evidence="4">SCP domain-containing protein</fullName>
    </recommendedName>
</protein>
<keyword evidence="3" id="KW-1133">Transmembrane helix</keyword>
<evidence type="ECO:0000259" key="4">
    <source>
        <dbReference type="SMART" id="SM00198"/>
    </source>
</evidence>
<keyword evidence="2" id="KW-0611">Plant defense</keyword>
<dbReference type="SMART" id="SM00198">
    <property type="entry name" value="SCP"/>
    <property type="match status" value="1"/>
</dbReference>
<feature type="transmembrane region" description="Helical" evidence="3">
    <location>
        <begin position="59"/>
        <end position="80"/>
    </location>
</feature>
<keyword evidence="2" id="KW-0568">Pathogenesis-related protein</keyword>